<dbReference type="RefSeq" id="XP_040776642.1">
    <property type="nucleotide sequence ID" value="XM_040919592.1"/>
</dbReference>
<evidence type="ECO:0000313" key="5">
    <source>
        <dbReference type="Proteomes" id="UP000803844"/>
    </source>
</evidence>
<dbReference type="Pfam" id="PF10615">
    <property type="entry name" value="DUF2470"/>
    <property type="match status" value="1"/>
</dbReference>
<protein>
    <recommendedName>
        <fullName evidence="3">DUF2470 domain-containing protein</fullName>
    </recommendedName>
</protein>
<dbReference type="PANTHER" id="PTHR37783:SF1">
    <property type="entry name" value="MEMBRANE PROTEIN, PUTATIVE (AFU_ORTHOLOGUE AFUA_1G04315)-RELATED"/>
    <property type="match status" value="1"/>
</dbReference>
<keyword evidence="2" id="KW-1133">Transmembrane helix</keyword>
<dbReference type="AlphaFoldDB" id="A0A9P5CPY6"/>
<dbReference type="InterPro" id="IPR019595">
    <property type="entry name" value="DUF2470"/>
</dbReference>
<feature type="region of interest" description="Disordered" evidence="1">
    <location>
        <begin position="1"/>
        <end position="20"/>
    </location>
</feature>
<dbReference type="PANTHER" id="PTHR37783">
    <property type="entry name" value="MEMBRANE PROTEIN, PUTATIVE (AFU_ORTHOLOGUE AFUA_1G04315)-RELATED"/>
    <property type="match status" value="1"/>
</dbReference>
<feature type="transmembrane region" description="Helical" evidence="2">
    <location>
        <begin position="174"/>
        <end position="192"/>
    </location>
</feature>
<keyword evidence="2" id="KW-0812">Transmembrane</keyword>
<evidence type="ECO:0000256" key="2">
    <source>
        <dbReference type="SAM" id="Phobius"/>
    </source>
</evidence>
<feature type="domain" description="DUF2470" evidence="3">
    <location>
        <begin position="27"/>
        <end position="100"/>
    </location>
</feature>
<feature type="transmembrane region" description="Helical" evidence="2">
    <location>
        <begin position="212"/>
        <end position="232"/>
    </location>
</feature>
<dbReference type="GeneID" id="63836721"/>
<keyword evidence="2" id="KW-0472">Membrane</keyword>
<dbReference type="InterPro" id="IPR037119">
    <property type="entry name" value="Haem_oxidase_HugZ-like_sf"/>
</dbReference>
<proteinExistence type="predicted"/>
<gene>
    <name evidence="4" type="ORF">M406DRAFT_322042</name>
</gene>
<dbReference type="EMBL" id="MU032347">
    <property type="protein sequence ID" value="KAF3765681.1"/>
    <property type="molecule type" value="Genomic_DNA"/>
</dbReference>
<evidence type="ECO:0000256" key="1">
    <source>
        <dbReference type="SAM" id="MobiDB-lite"/>
    </source>
</evidence>
<keyword evidence="5" id="KW-1185">Reference proteome</keyword>
<evidence type="ECO:0000313" key="4">
    <source>
        <dbReference type="EMBL" id="KAF3765681.1"/>
    </source>
</evidence>
<dbReference type="Gene3D" id="3.20.180.10">
    <property type="entry name" value="PNP-oxidase-like"/>
    <property type="match status" value="1"/>
</dbReference>
<feature type="compositionally biased region" description="Low complexity" evidence="1">
    <location>
        <begin position="1"/>
        <end position="19"/>
    </location>
</feature>
<dbReference type="Proteomes" id="UP000803844">
    <property type="component" value="Unassembled WGS sequence"/>
</dbReference>
<accession>A0A9P5CPY6</accession>
<comment type="caution">
    <text evidence="4">The sequence shown here is derived from an EMBL/GenBank/DDBJ whole genome shotgun (WGS) entry which is preliminary data.</text>
</comment>
<name>A0A9P5CPY6_CRYP1</name>
<organism evidence="4 5">
    <name type="scientific">Cryphonectria parasitica (strain ATCC 38755 / EP155)</name>
    <dbReference type="NCBI Taxonomy" id="660469"/>
    <lineage>
        <taxon>Eukaryota</taxon>
        <taxon>Fungi</taxon>
        <taxon>Dikarya</taxon>
        <taxon>Ascomycota</taxon>
        <taxon>Pezizomycotina</taxon>
        <taxon>Sordariomycetes</taxon>
        <taxon>Sordariomycetidae</taxon>
        <taxon>Diaporthales</taxon>
        <taxon>Cryphonectriaceae</taxon>
        <taxon>Cryphonectria-Endothia species complex</taxon>
        <taxon>Cryphonectria</taxon>
    </lineage>
</organism>
<dbReference type="OrthoDB" id="5553410at2759"/>
<evidence type="ECO:0000259" key="3">
    <source>
        <dbReference type="Pfam" id="PF10615"/>
    </source>
</evidence>
<sequence length="243" mass="26266">MVTTRASTAAPTPSPAGSALEIDPVSKARTITHMNKDHAADMSAILRHHARLSEAQAADAEMLDLDLATMTIRSAAGVQHVALDPPMGTWSDRRTRLADMTIEARAALGLPPPAEGGGAAAVAWYPPQGVGILSFTGVIWYFVSATLVLSGHARPGSGLWQFAKAIHFPGGPETYVWLVRFLLVPMIAIHVAEAVYMARSRLAPAQVPVVSTVWLLWVATTFFEGVTAWQRWDRLVLRKQKKA</sequence>
<reference evidence="4" key="1">
    <citation type="journal article" date="2020" name="Phytopathology">
        <title>Genome sequence of the chestnut blight fungus Cryphonectria parasitica EP155: A fundamental resource for an archetypical invasive plant pathogen.</title>
        <authorList>
            <person name="Crouch J.A."/>
            <person name="Dawe A."/>
            <person name="Aerts A."/>
            <person name="Barry K."/>
            <person name="Churchill A.C.L."/>
            <person name="Grimwood J."/>
            <person name="Hillman B."/>
            <person name="Milgroom M.G."/>
            <person name="Pangilinan J."/>
            <person name="Smith M."/>
            <person name="Salamov A."/>
            <person name="Schmutz J."/>
            <person name="Yadav J."/>
            <person name="Grigoriev I.V."/>
            <person name="Nuss D."/>
        </authorList>
    </citation>
    <scope>NUCLEOTIDE SEQUENCE</scope>
    <source>
        <strain evidence="4">EP155</strain>
    </source>
</reference>
<feature type="transmembrane region" description="Helical" evidence="2">
    <location>
        <begin position="132"/>
        <end position="153"/>
    </location>
</feature>